<dbReference type="EMBL" id="QGKX02001290">
    <property type="protein sequence ID" value="KAF3538555.1"/>
    <property type="molecule type" value="Genomic_DNA"/>
</dbReference>
<protein>
    <submittedName>
        <fullName evidence="1">Uncharacterized protein</fullName>
    </submittedName>
</protein>
<name>A0A8S9Q471_BRACR</name>
<proteinExistence type="predicted"/>
<comment type="caution">
    <text evidence="1">The sequence shown here is derived from an EMBL/GenBank/DDBJ whole genome shotgun (WGS) entry which is preliminary data.</text>
</comment>
<sequence>MLPRISIFSDMNDKSLILSMTAKTAKKAGSDSVKEIVGDEQIDNSDHKDSLGGFVDHHYSYGDQCGAHRRSKETWHVPLSLPTRKELCPLHGPSHGSRSSAFRAIRLEVRGVSFGGNPSENVQKDSYASGSLVEFAI</sequence>
<dbReference type="AlphaFoldDB" id="A0A8S9Q471"/>
<accession>A0A8S9Q471</accession>
<organism evidence="1 2">
    <name type="scientific">Brassica cretica</name>
    <name type="common">Mustard</name>
    <dbReference type="NCBI Taxonomy" id="69181"/>
    <lineage>
        <taxon>Eukaryota</taxon>
        <taxon>Viridiplantae</taxon>
        <taxon>Streptophyta</taxon>
        <taxon>Embryophyta</taxon>
        <taxon>Tracheophyta</taxon>
        <taxon>Spermatophyta</taxon>
        <taxon>Magnoliopsida</taxon>
        <taxon>eudicotyledons</taxon>
        <taxon>Gunneridae</taxon>
        <taxon>Pentapetalae</taxon>
        <taxon>rosids</taxon>
        <taxon>malvids</taxon>
        <taxon>Brassicales</taxon>
        <taxon>Brassicaceae</taxon>
        <taxon>Brassiceae</taxon>
        <taxon>Brassica</taxon>
    </lineage>
</organism>
<reference evidence="1" key="1">
    <citation type="submission" date="2019-12" db="EMBL/GenBank/DDBJ databases">
        <title>Genome sequencing and annotation of Brassica cretica.</title>
        <authorList>
            <person name="Studholme D.J."/>
            <person name="Sarris P."/>
        </authorList>
    </citation>
    <scope>NUCLEOTIDE SEQUENCE</scope>
    <source>
        <strain evidence="1">PFS-109/04</strain>
        <tissue evidence="1">Leaf</tissue>
    </source>
</reference>
<gene>
    <name evidence="1" type="ORF">F2Q69_00021050</name>
</gene>
<dbReference type="Proteomes" id="UP000712600">
    <property type="component" value="Unassembled WGS sequence"/>
</dbReference>
<evidence type="ECO:0000313" key="2">
    <source>
        <dbReference type="Proteomes" id="UP000712600"/>
    </source>
</evidence>
<evidence type="ECO:0000313" key="1">
    <source>
        <dbReference type="EMBL" id="KAF3538555.1"/>
    </source>
</evidence>